<feature type="domain" description="Prenyltransferase alpha-alpha toroid" evidence="10">
    <location>
        <begin position="320"/>
        <end position="422"/>
    </location>
</feature>
<evidence type="ECO:0000256" key="5">
    <source>
        <dbReference type="ARBA" id="ARBA00022723"/>
    </source>
</evidence>
<evidence type="ECO:0000313" key="12">
    <source>
        <dbReference type="Proteomes" id="UP001250214"/>
    </source>
</evidence>
<sequence>MTLAPAAPSPAVPVTGAADLWCTYAAVRTLTWLGRAENADPLGETAEQMRRRRNPDGGYAWNRGMASDAWATFYCASTLADLGQEVADVEHTGRWLRQTWTGEAYAMMPGQNAEVWATHFSTRTTVSVCGEDVPDRERLLNWLGELQTQDGGLSWSPDHARAGGADVRACYYGVAAWRALDSLEPALVPWNTEALIAWLRAQQHSDGGFGFDSRAEVPCMWATYRAVGALAALDSGPAEPCAPWILSQRVPSGAFVRWPGYPVADVWASFCAVGALREIGERITEEIADAVENRLLELACPGGGYTYREPEHAADALTTAAALLSAHPDHPASEERRRWLEGCQLPNEGGVMYMPGRGAEVRCTLWALAAGAFRDDPRSLREITGWLGGLQNPDGGFGYWHGRGSDLVSTAAAVEILWLAGSSPEQPALAPGTLEAFVQACYRDAPGEAPGWGNVPGARPTLRSGLHATRVLASLGHPTSELVTDLLARHRVRGGGWADQGNRMPDLISTFEAVVSADRNGVGVDPYHVGAFLDRTGGGEGVAWTPLAPPGRDPLAACLHLLLRRRLADPDLDLPALTLS</sequence>
<dbReference type="CDD" id="cd00688">
    <property type="entry name" value="ISOPREN_C2_like"/>
    <property type="match status" value="2"/>
</dbReference>
<evidence type="ECO:0000256" key="2">
    <source>
        <dbReference type="ARBA" id="ARBA00010497"/>
    </source>
</evidence>
<keyword evidence="5" id="KW-0479">Metal-binding</keyword>
<evidence type="ECO:0000259" key="10">
    <source>
        <dbReference type="Pfam" id="PF00432"/>
    </source>
</evidence>
<dbReference type="RefSeq" id="WP_310913073.1">
    <property type="nucleotide sequence ID" value="NZ_JAVLVT010000006.1"/>
</dbReference>
<feature type="domain" description="Prenyltransferase alpha-alpha toroid" evidence="10">
    <location>
        <begin position="70"/>
        <end position="249"/>
    </location>
</feature>
<name>A0ABU2H899_9ACTN</name>
<reference evidence="12" key="1">
    <citation type="submission" date="2023-07" db="EMBL/GenBank/DDBJ databases">
        <title>Novel species in the genus Lipingzhangella isolated from Sambhar Salt Lake.</title>
        <authorList>
            <person name="Jiya N."/>
            <person name="Kajale S."/>
            <person name="Sharma A."/>
        </authorList>
    </citation>
    <scope>NUCLEOTIDE SEQUENCE [LARGE SCALE GENOMIC DNA]</scope>
    <source>
        <strain evidence="12">LS1_29</strain>
    </source>
</reference>
<keyword evidence="7" id="KW-0862">Zinc</keyword>
<dbReference type="Pfam" id="PF00432">
    <property type="entry name" value="Prenyltrans"/>
    <property type="match status" value="2"/>
</dbReference>
<gene>
    <name evidence="11" type="ORF">RIF23_14575</name>
</gene>
<keyword evidence="12" id="KW-1185">Reference proteome</keyword>
<evidence type="ECO:0000313" key="11">
    <source>
        <dbReference type="EMBL" id="MDS1271521.1"/>
    </source>
</evidence>
<keyword evidence="6" id="KW-0677">Repeat</keyword>
<keyword evidence="4" id="KW-0808">Transferase</keyword>
<dbReference type="InterPro" id="IPR001330">
    <property type="entry name" value="Prenyltrans"/>
</dbReference>
<dbReference type="PANTHER" id="PTHR11774">
    <property type="entry name" value="GERANYLGERANYL TRANSFERASE TYPE BETA SUBUNIT"/>
    <property type="match status" value="1"/>
</dbReference>
<dbReference type="Proteomes" id="UP001250214">
    <property type="component" value="Unassembled WGS sequence"/>
</dbReference>
<evidence type="ECO:0000256" key="1">
    <source>
        <dbReference type="ARBA" id="ARBA00001947"/>
    </source>
</evidence>
<protein>
    <recommendedName>
        <fullName evidence="8">Geranylgeranyl transferase type II subunit beta</fullName>
    </recommendedName>
    <alternativeName>
        <fullName evidence="9">Type II protein geranyl-geranyltransferase subunit beta</fullName>
    </alternativeName>
</protein>
<evidence type="ECO:0000256" key="9">
    <source>
        <dbReference type="ARBA" id="ARBA00032766"/>
    </source>
</evidence>
<comment type="caution">
    <text evidence="11">The sequence shown here is derived from an EMBL/GenBank/DDBJ whole genome shotgun (WGS) entry which is preliminary data.</text>
</comment>
<evidence type="ECO:0000256" key="8">
    <source>
        <dbReference type="ARBA" id="ARBA00030816"/>
    </source>
</evidence>
<keyword evidence="3" id="KW-0637">Prenyltransferase</keyword>
<dbReference type="SUPFAM" id="SSF48239">
    <property type="entry name" value="Terpenoid cyclases/Protein prenyltransferases"/>
    <property type="match status" value="3"/>
</dbReference>
<evidence type="ECO:0000256" key="7">
    <source>
        <dbReference type="ARBA" id="ARBA00022833"/>
    </source>
</evidence>
<evidence type="ECO:0000256" key="3">
    <source>
        <dbReference type="ARBA" id="ARBA00022602"/>
    </source>
</evidence>
<dbReference type="Gene3D" id="1.50.10.20">
    <property type="match status" value="4"/>
</dbReference>
<comment type="cofactor">
    <cofactor evidence="1">
        <name>Zn(2+)</name>
        <dbReference type="ChEBI" id="CHEBI:29105"/>
    </cofactor>
</comment>
<evidence type="ECO:0000256" key="4">
    <source>
        <dbReference type="ARBA" id="ARBA00022679"/>
    </source>
</evidence>
<accession>A0ABU2H899</accession>
<dbReference type="InterPro" id="IPR045089">
    <property type="entry name" value="PGGT1B-like"/>
</dbReference>
<comment type="similarity">
    <text evidence="2">Belongs to the protein prenyltransferase subunit beta family.</text>
</comment>
<proteinExistence type="inferred from homology"/>
<dbReference type="InterPro" id="IPR008930">
    <property type="entry name" value="Terpenoid_cyclase/PrenylTrfase"/>
</dbReference>
<evidence type="ECO:0000256" key="6">
    <source>
        <dbReference type="ARBA" id="ARBA00022737"/>
    </source>
</evidence>
<dbReference type="EMBL" id="JAVLVT010000006">
    <property type="protein sequence ID" value="MDS1271521.1"/>
    <property type="molecule type" value="Genomic_DNA"/>
</dbReference>
<organism evidence="11 12">
    <name type="scientific">Lipingzhangella rawalii</name>
    <dbReference type="NCBI Taxonomy" id="2055835"/>
    <lineage>
        <taxon>Bacteria</taxon>
        <taxon>Bacillati</taxon>
        <taxon>Actinomycetota</taxon>
        <taxon>Actinomycetes</taxon>
        <taxon>Streptosporangiales</taxon>
        <taxon>Nocardiopsidaceae</taxon>
        <taxon>Lipingzhangella</taxon>
    </lineage>
</organism>
<dbReference type="PANTHER" id="PTHR11774:SF11">
    <property type="entry name" value="GERANYLGERANYL TRANSFERASE TYPE-2 SUBUNIT BETA"/>
    <property type="match status" value="1"/>
</dbReference>